<feature type="compositionally biased region" description="Low complexity" evidence="10">
    <location>
        <begin position="62"/>
        <end position="77"/>
    </location>
</feature>
<feature type="compositionally biased region" description="Polar residues" evidence="10">
    <location>
        <begin position="206"/>
        <end position="218"/>
    </location>
</feature>
<dbReference type="GO" id="GO:0044545">
    <property type="term" value="C:NSL complex"/>
    <property type="evidence" value="ECO:0007669"/>
    <property type="project" value="TreeGrafter"/>
</dbReference>
<dbReference type="PROSITE" id="PS51726">
    <property type="entry name" value="MYST_HAT"/>
    <property type="match status" value="1"/>
</dbReference>
<reference evidence="12" key="2">
    <citation type="submission" date="2020-05" db="UniProtKB">
        <authorList>
            <consortium name="EnsemblMetazoa"/>
        </authorList>
    </citation>
    <scope>IDENTIFICATION</scope>
    <source>
        <strain evidence="12">MINIMUS1</strain>
    </source>
</reference>
<dbReference type="InterPro" id="IPR040706">
    <property type="entry name" value="Zf-MYST"/>
</dbReference>
<dbReference type="STRING" id="112268.A0A182W9B5"/>
<dbReference type="CDD" id="cd04301">
    <property type="entry name" value="NAT_SF"/>
    <property type="match status" value="1"/>
</dbReference>
<evidence type="ECO:0000313" key="12">
    <source>
        <dbReference type="EnsemblMetazoa" id="AMIN006939-PA"/>
    </source>
</evidence>
<dbReference type="Pfam" id="PF01784">
    <property type="entry name" value="DUF34_NIF3"/>
    <property type="match status" value="1"/>
</dbReference>
<dbReference type="Pfam" id="PF11717">
    <property type="entry name" value="Tudor-knot"/>
    <property type="match status" value="1"/>
</dbReference>
<comment type="similarity">
    <text evidence="3 9">Belongs to the MYST (SAS/MOZ) family.</text>
</comment>
<dbReference type="InterPro" id="IPR002717">
    <property type="entry name" value="HAT_MYST-type"/>
</dbReference>
<dbReference type="AlphaFoldDB" id="A0A182W9B5"/>
<dbReference type="GO" id="GO:0005705">
    <property type="term" value="C:polytene chromosome interband"/>
    <property type="evidence" value="ECO:0007669"/>
    <property type="project" value="UniProtKB-ARBA"/>
</dbReference>
<evidence type="ECO:0000256" key="4">
    <source>
        <dbReference type="ARBA" id="ARBA00022679"/>
    </source>
</evidence>
<dbReference type="Proteomes" id="UP000075920">
    <property type="component" value="Unassembled WGS sequence"/>
</dbReference>
<evidence type="ECO:0000256" key="6">
    <source>
        <dbReference type="ARBA" id="ARBA00023242"/>
    </source>
</evidence>
<feature type="active site" description="Proton donor/acceptor" evidence="8">
    <location>
        <position position="437"/>
    </location>
</feature>
<dbReference type="Gene3D" id="1.10.10.10">
    <property type="entry name" value="Winged helix-like DNA-binding domain superfamily/Winged helix DNA-binding domain"/>
    <property type="match status" value="1"/>
</dbReference>
<name>A0A182W9B5_9DIPT</name>
<dbReference type="GO" id="GO:0006355">
    <property type="term" value="P:regulation of DNA-templated transcription"/>
    <property type="evidence" value="ECO:0007669"/>
    <property type="project" value="InterPro"/>
</dbReference>
<reference evidence="13" key="1">
    <citation type="submission" date="2013-03" db="EMBL/GenBank/DDBJ databases">
        <title>The Genome Sequence of Anopheles minimus MINIMUS1.</title>
        <authorList>
            <consortium name="The Broad Institute Genomics Platform"/>
            <person name="Neafsey D.E."/>
            <person name="Walton C."/>
            <person name="Walker B."/>
            <person name="Young S.K."/>
            <person name="Zeng Q."/>
            <person name="Gargeya S."/>
            <person name="Fitzgerald M."/>
            <person name="Haas B."/>
            <person name="Abouelleil A."/>
            <person name="Allen A.W."/>
            <person name="Alvarado L."/>
            <person name="Arachchi H.M."/>
            <person name="Berlin A.M."/>
            <person name="Chapman S.B."/>
            <person name="Gainer-Dewar J."/>
            <person name="Goldberg J."/>
            <person name="Griggs A."/>
            <person name="Gujja S."/>
            <person name="Hansen M."/>
            <person name="Howarth C."/>
            <person name="Imamovic A."/>
            <person name="Ireland A."/>
            <person name="Larimer J."/>
            <person name="McCowan C."/>
            <person name="Murphy C."/>
            <person name="Pearson M."/>
            <person name="Poon T.W."/>
            <person name="Priest M."/>
            <person name="Roberts A."/>
            <person name="Saif S."/>
            <person name="Shea T."/>
            <person name="Sisk P."/>
            <person name="Sykes S."/>
            <person name="Wortman J."/>
            <person name="Nusbaum C."/>
            <person name="Birren B."/>
        </authorList>
    </citation>
    <scope>NUCLEOTIDE SEQUENCE [LARGE SCALE GENOMIC DNA]</scope>
    <source>
        <strain evidence="13">MINIMUS1</strain>
    </source>
</reference>
<dbReference type="GO" id="GO:0046872">
    <property type="term" value="F:metal ion binding"/>
    <property type="evidence" value="ECO:0007669"/>
    <property type="project" value="UniProtKB-KW"/>
</dbReference>
<feature type="binding site" evidence="7">
    <location>
        <position position="761"/>
    </location>
    <ligand>
        <name>a divalent metal cation</name>
        <dbReference type="ChEBI" id="CHEBI:60240"/>
        <label>1</label>
    </ligand>
</feature>
<dbReference type="FunFam" id="3.30.60.60:FF:000001">
    <property type="entry name" value="Histone acetyltransferase"/>
    <property type="match status" value="1"/>
</dbReference>
<protein>
    <recommendedName>
        <fullName evidence="9">Histone acetyltransferase</fullName>
        <ecNumber evidence="9">2.3.1.48</ecNumber>
    </recommendedName>
</protein>
<dbReference type="Pfam" id="PF17772">
    <property type="entry name" value="zf-MYST"/>
    <property type="match status" value="1"/>
</dbReference>
<comment type="subcellular location">
    <subcellularLocation>
        <location evidence="1 9">Nucleus</location>
    </subcellularLocation>
</comment>
<dbReference type="InterPro" id="IPR016181">
    <property type="entry name" value="Acyl_CoA_acyltransferase"/>
</dbReference>
<keyword evidence="6 9" id="KW-0539">Nucleus</keyword>
<dbReference type="Pfam" id="PF01853">
    <property type="entry name" value="MOZ_SAS"/>
    <property type="match status" value="1"/>
</dbReference>
<comment type="similarity">
    <text evidence="2">Belongs to the GTP cyclohydrolase I type 2/NIF3 family.</text>
</comment>
<evidence type="ECO:0000256" key="8">
    <source>
        <dbReference type="PIRSR" id="PIRSR602717-51"/>
    </source>
</evidence>
<dbReference type="PANTHER" id="PTHR10615:SF82">
    <property type="entry name" value="HISTONE ACETYLTRANSFERASE KAT8"/>
    <property type="match status" value="1"/>
</dbReference>
<dbReference type="GO" id="GO:0072487">
    <property type="term" value="C:MSL complex"/>
    <property type="evidence" value="ECO:0007669"/>
    <property type="project" value="TreeGrafter"/>
</dbReference>
<evidence type="ECO:0000256" key="1">
    <source>
        <dbReference type="ARBA" id="ARBA00004123"/>
    </source>
</evidence>
<dbReference type="GO" id="GO:0046972">
    <property type="term" value="F:histone H4K16 acetyltransferase activity"/>
    <property type="evidence" value="ECO:0007669"/>
    <property type="project" value="TreeGrafter"/>
</dbReference>
<dbReference type="InterPro" id="IPR016197">
    <property type="entry name" value="Chromo-like_dom_sf"/>
</dbReference>
<feature type="domain" description="MYST-type HAT" evidence="11">
    <location>
        <begin position="261"/>
        <end position="533"/>
    </location>
</feature>
<comment type="catalytic activity">
    <reaction evidence="9">
        <text>L-lysyl-[protein] + acetyl-CoA = N(6)-acetyl-L-lysyl-[protein] + CoA + H(+)</text>
        <dbReference type="Rhea" id="RHEA:45948"/>
        <dbReference type="Rhea" id="RHEA-COMP:9752"/>
        <dbReference type="Rhea" id="RHEA-COMP:10731"/>
        <dbReference type="ChEBI" id="CHEBI:15378"/>
        <dbReference type="ChEBI" id="CHEBI:29969"/>
        <dbReference type="ChEBI" id="CHEBI:57287"/>
        <dbReference type="ChEBI" id="CHEBI:57288"/>
        <dbReference type="ChEBI" id="CHEBI:61930"/>
        <dbReference type="EC" id="2.3.1.48"/>
    </reaction>
</comment>
<organism evidence="12 13">
    <name type="scientific">Anopheles minimus</name>
    <dbReference type="NCBI Taxonomy" id="112268"/>
    <lineage>
        <taxon>Eukaryota</taxon>
        <taxon>Metazoa</taxon>
        <taxon>Ecdysozoa</taxon>
        <taxon>Arthropoda</taxon>
        <taxon>Hexapoda</taxon>
        <taxon>Insecta</taxon>
        <taxon>Pterygota</taxon>
        <taxon>Neoptera</taxon>
        <taxon>Endopterygota</taxon>
        <taxon>Diptera</taxon>
        <taxon>Nematocera</taxon>
        <taxon>Culicoidea</taxon>
        <taxon>Culicidae</taxon>
        <taxon>Anophelinae</taxon>
        <taxon>Anopheles</taxon>
    </lineage>
</organism>
<feature type="compositionally biased region" description="Low complexity" evidence="10">
    <location>
        <begin position="35"/>
        <end position="45"/>
    </location>
</feature>
<keyword evidence="13" id="KW-1185">Reference proteome</keyword>
<sequence length="801" mass="88902">MVSQKSLRANADSEKENKTNASASAAVSGGGSGSGSAHAGDGSTAPGSKQTKEKASDTQIVGSDGVSSSAAGSPDASGGEGGGKDELVIGEDYMVQRQDGTWHVAQLIQSRQNPSDPKQLEYYIHYEGLNRRLDQWVTRDRISNDGMPGGSPTGAGDRGTSVSIPSNASGDGGSARKSPLGSNTANAKDRFQGLKPGSKEAGSLLVSGNDTIGSTLDGTDTDRKITRNQKRRHDEINHVQKTYADMDPTTAALEKEHEAITKVKYIDKLRIGKYEIDTWYFSPYPEEYGKVGTMYVCEYCLRYMRLAKTLKEHKAVCIRRQPPGNEIYRKGTLSIFEIDGKDHRFYCQTLCLMAKLFLDHKTLYYDVDPFYFYVLCEIDREGQHIVGYFSKEKESPEGNNVACILILPPYQRKGYGKLLIAFSYELSRREGIIGSPEKPLSDLGKLSYRSYWAYTLLKLIKNCRTTTIKELSELSGITPEDIIYTLQSMNMVKYWKGQHVICVTMKLIQEHLQMPQFKKPKLMVDPAYLKWTPQKLAKLQEIAPENLAEKWDNVGLLVEPRDNTSSITDILLTIDLTEAVVAEAREKNAQMIISYHPPIFAPLKRLTQASWKERIVIDCIRHDIAIYSPHTCWDNMRNGVNDWLAGSLPNASSRAIIENPTNSAFGAGRLCEVKGDPIGERDAAQRIAKHTKMDFAMVSFAPSVNGNRMIRTYAVCAGSGASVLKGVRADMYITGEMSHHEVLEATSNGTCVVLLGHSNSERGYLDLFLDILSDRLQHKVNVHVSKSDKDPMQLMLRENES</sequence>
<dbReference type="InterPro" id="IPR036069">
    <property type="entry name" value="DUF34/NIF3_sf"/>
</dbReference>
<dbReference type="VEuPathDB" id="VectorBase:AMIN006939"/>
<dbReference type="SUPFAM" id="SSF55729">
    <property type="entry name" value="Acyl-CoA N-acyltransferases (Nat)"/>
    <property type="match status" value="1"/>
</dbReference>
<evidence type="ECO:0000313" key="13">
    <source>
        <dbReference type="Proteomes" id="UP000075920"/>
    </source>
</evidence>
<dbReference type="SUPFAM" id="SSF102705">
    <property type="entry name" value="NIF3 (NGG1p interacting factor 3)-like"/>
    <property type="match status" value="1"/>
</dbReference>
<dbReference type="GO" id="GO:0035267">
    <property type="term" value="C:NuA4 histone acetyltransferase complex"/>
    <property type="evidence" value="ECO:0007669"/>
    <property type="project" value="TreeGrafter"/>
</dbReference>
<evidence type="ECO:0000259" key="11">
    <source>
        <dbReference type="PROSITE" id="PS51726"/>
    </source>
</evidence>
<dbReference type="SUPFAM" id="SSF54160">
    <property type="entry name" value="Chromo domain-like"/>
    <property type="match status" value="1"/>
</dbReference>
<dbReference type="EnsemblMetazoa" id="AMIN006939-RA">
    <property type="protein sequence ID" value="AMIN006939-PA"/>
    <property type="gene ID" value="AMIN006939"/>
</dbReference>
<dbReference type="Gene3D" id="3.30.60.60">
    <property type="entry name" value="N-acetyl transferase-like"/>
    <property type="match status" value="1"/>
</dbReference>
<proteinExistence type="inferred from homology"/>
<dbReference type="InterPro" id="IPR050603">
    <property type="entry name" value="MYST_HAT"/>
</dbReference>
<dbReference type="Gene3D" id="3.40.1390.30">
    <property type="entry name" value="NIF3 (NGG1p interacting factor 3)-like"/>
    <property type="match status" value="1"/>
</dbReference>
<keyword evidence="4" id="KW-0808">Transferase</keyword>
<feature type="compositionally biased region" description="Gly residues" evidence="10">
    <location>
        <begin position="147"/>
        <end position="157"/>
    </location>
</feature>
<accession>A0A182W9B5</accession>
<dbReference type="GO" id="GO:0005634">
    <property type="term" value="C:nucleus"/>
    <property type="evidence" value="ECO:0007669"/>
    <property type="project" value="UniProtKB-SubCell"/>
</dbReference>
<evidence type="ECO:0000256" key="5">
    <source>
        <dbReference type="ARBA" id="ARBA00022990"/>
    </source>
</evidence>
<keyword evidence="5" id="KW-0007">Acetylation</keyword>
<evidence type="ECO:0000256" key="9">
    <source>
        <dbReference type="RuleBase" id="RU361211"/>
    </source>
</evidence>
<feature type="region of interest" description="Disordered" evidence="10">
    <location>
        <begin position="141"/>
        <end position="222"/>
    </location>
</feature>
<feature type="binding site" evidence="7">
    <location>
        <position position="757"/>
    </location>
    <ligand>
        <name>a divalent metal cation</name>
        <dbReference type="ChEBI" id="CHEBI:60240"/>
        <label>1</label>
    </ligand>
</feature>
<feature type="binding site" evidence="7">
    <location>
        <position position="596"/>
    </location>
    <ligand>
        <name>a divalent metal cation</name>
        <dbReference type="ChEBI" id="CHEBI:60240"/>
        <label>1</label>
    </ligand>
</feature>
<dbReference type="Gene3D" id="2.30.30.140">
    <property type="match status" value="1"/>
</dbReference>
<feature type="region of interest" description="Disordered" evidence="10">
    <location>
        <begin position="1"/>
        <end position="92"/>
    </location>
</feature>
<dbReference type="Gene3D" id="3.40.630.30">
    <property type="match status" value="1"/>
</dbReference>
<dbReference type="NCBIfam" id="TIGR00486">
    <property type="entry name" value="YbgI_SA1388"/>
    <property type="match status" value="1"/>
</dbReference>
<feature type="compositionally biased region" description="Polar residues" evidence="10">
    <location>
        <begin position="160"/>
        <end position="169"/>
    </location>
</feature>
<evidence type="ECO:0000256" key="10">
    <source>
        <dbReference type="SAM" id="MobiDB-lite"/>
    </source>
</evidence>
<evidence type="ECO:0000256" key="7">
    <source>
        <dbReference type="PIRSR" id="PIRSR602678-1"/>
    </source>
</evidence>
<dbReference type="GO" id="GO:0140861">
    <property type="term" value="P:DNA repair-dependent chromatin remodeling"/>
    <property type="evidence" value="ECO:0007669"/>
    <property type="project" value="UniProtKB-ARBA"/>
</dbReference>
<dbReference type="FunFam" id="3.40.1390.30:FF:000001">
    <property type="entry name" value="GTP cyclohydrolase 1 type 2"/>
    <property type="match status" value="1"/>
</dbReference>
<keyword evidence="7" id="KW-0479">Metal-binding</keyword>
<dbReference type="FunFam" id="3.40.630.30:FF:000002">
    <property type="entry name" value="Histone acetyltransferase"/>
    <property type="match status" value="1"/>
</dbReference>
<dbReference type="PANTHER" id="PTHR10615">
    <property type="entry name" value="HISTONE ACETYLTRANSFERASE"/>
    <property type="match status" value="1"/>
</dbReference>
<dbReference type="FunFam" id="1.10.10.10:FF:000022">
    <property type="entry name" value="Histone acetyltransferase"/>
    <property type="match status" value="1"/>
</dbReference>
<dbReference type="InterPro" id="IPR025995">
    <property type="entry name" value="Tudor-knot"/>
</dbReference>
<evidence type="ECO:0000256" key="3">
    <source>
        <dbReference type="ARBA" id="ARBA00010107"/>
    </source>
</evidence>
<dbReference type="InterPro" id="IPR002678">
    <property type="entry name" value="DUF34/NIF3"/>
</dbReference>
<feature type="binding site" evidence="7">
    <location>
        <position position="634"/>
    </location>
    <ligand>
        <name>a divalent metal cation</name>
        <dbReference type="ChEBI" id="CHEBI:60240"/>
        <label>1</label>
    </ligand>
</feature>
<dbReference type="EC" id="2.3.1.48" evidence="9"/>
<evidence type="ECO:0000256" key="2">
    <source>
        <dbReference type="ARBA" id="ARBA00006964"/>
    </source>
</evidence>
<dbReference type="InterPro" id="IPR036388">
    <property type="entry name" value="WH-like_DNA-bd_sf"/>
</dbReference>